<dbReference type="Pfam" id="PF02759">
    <property type="entry name" value="RUN"/>
    <property type="match status" value="1"/>
</dbReference>
<feature type="compositionally biased region" description="Acidic residues" evidence="3">
    <location>
        <begin position="1"/>
        <end position="19"/>
    </location>
</feature>
<feature type="region of interest" description="Disordered" evidence="3">
    <location>
        <begin position="793"/>
        <end position="837"/>
    </location>
</feature>
<dbReference type="SMART" id="SM00326">
    <property type="entry name" value="SH3"/>
    <property type="match status" value="1"/>
</dbReference>
<evidence type="ECO:0000259" key="4">
    <source>
        <dbReference type="PROSITE" id="PS50002"/>
    </source>
</evidence>
<evidence type="ECO:0000313" key="6">
    <source>
        <dbReference type="EMBL" id="KAJ8383782.1"/>
    </source>
</evidence>
<keyword evidence="7" id="KW-1185">Reference proteome</keyword>
<dbReference type="InterPro" id="IPR001452">
    <property type="entry name" value="SH3_domain"/>
</dbReference>
<name>A0AAD7RH26_9TELE</name>
<feature type="domain" description="SH3" evidence="4">
    <location>
        <begin position="879"/>
        <end position="936"/>
    </location>
</feature>
<evidence type="ECO:0000259" key="5">
    <source>
        <dbReference type="PROSITE" id="PS50826"/>
    </source>
</evidence>
<dbReference type="Gene3D" id="2.30.30.40">
    <property type="entry name" value="SH3 Domains"/>
    <property type="match status" value="1"/>
</dbReference>
<reference evidence="6" key="1">
    <citation type="journal article" date="2023" name="Science">
        <title>Genome structures resolve the early diversification of teleost fishes.</title>
        <authorList>
            <person name="Parey E."/>
            <person name="Louis A."/>
            <person name="Montfort J."/>
            <person name="Bouchez O."/>
            <person name="Roques C."/>
            <person name="Iampietro C."/>
            <person name="Lluch J."/>
            <person name="Castinel A."/>
            <person name="Donnadieu C."/>
            <person name="Desvignes T."/>
            <person name="Floi Bucao C."/>
            <person name="Jouanno E."/>
            <person name="Wen M."/>
            <person name="Mejri S."/>
            <person name="Dirks R."/>
            <person name="Jansen H."/>
            <person name="Henkel C."/>
            <person name="Chen W.J."/>
            <person name="Zahm M."/>
            <person name="Cabau C."/>
            <person name="Klopp C."/>
            <person name="Thompson A.W."/>
            <person name="Robinson-Rechavi M."/>
            <person name="Braasch I."/>
            <person name="Lecointre G."/>
            <person name="Bobe J."/>
            <person name="Postlethwait J.H."/>
            <person name="Berthelot C."/>
            <person name="Roest Crollius H."/>
            <person name="Guiguen Y."/>
        </authorList>
    </citation>
    <scope>NUCLEOTIDE SEQUENCE</scope>
    <source>
        <strain evidence="6">NC1722</strain>
    </source>
</reference>
<evidence type="ECO:0000256" key="3">
    <source>
        <dbReference type="SAM" id="MobiDB-lite"/>
    </source>
</evidence>
<dbReference type="InterPro" id="IPR004012">
    <property type="entry name" value="Run_dom"/>
</dbReference>
<keyword evidence="1 2" id="KW-0728">SH3 domain</keyword>
<dbReference type="InterPro" id="IPR036028">
    <property type="entry name" value="SH3-like_dom_sf"/>
</dbReference>
<feature type="region of interest" description="Disordered" evidence="3">
    <location>
        <begin position="855"/>
        <end position="880"/>
    </location>
</feature>
<protein>
    <recommendedName>
        <fullName evidence="8">RUN and SH3 domain-containing protein 1</fullName>
    </recommendedName>
</protein>
<dbReference type="SUPFAM" id="SSF140741">
    <property type="entry name" value="RUN domain-like"/>
    <property type="match status" value="1"/>
</dbReference>
<feature type="region of interest" description="Disordered" evidence="3">
    <location>
        <begin position="1"/>
        <end position="121"/>
    </location>
</feature>
<feature type="compositionally biased region" description="Pro residues" evidence="3">
    <location>
        <begin position="92"/>
        <end position="102"/>
    </location>
</feature>
<dbReference type="InterPro" id="IPR037213">
    <property type="entry name" value="Run_dom_sf"/>
</dbReference>
<proteinExistence type="predicted"/>
<evidence type="ECO:0000256" key="1">
    <source>
        <dbReference type="ARBA" id="ARBA00022443"/>
    </source>
</evidence>
<dbReference type="Pfam" id="PF00018">
    <property type="entry name" value="SH3_1"/>
    <property type="match status" value="1"/>
</dbReference>
<feature type="compositionally biased region" description="Polar residues" evidence="3">
    <location>
        <begin position="75"/>
        <end position="85"/>
    </location>
</feature>
<feature type="region of interest" description="Disordered" evidence="3">
    <location>
        <begin position="619"/>
        <end position="639"/>
    </location>
</feature>
<gene>
    <name evidence="6" type="ORF">AAFF_G00214690</name>
</gene>
<dbReference type="PROSITE" id="PS50002">
    <property type="entry name" value="SH3"/>
    <property type="match status" value="1"/>
</dbReference>
<dbReference type="EMBL" id="JAINUG010000285">
    <property type="protein sequence ID" value="KAJ8383782.1"/>
    <property type="molecule type" value="Genomic_DNA"/>
</dbReference>
<dbReference type="Gene3D" id="1.20.58.900">
    <property type="match status" value="1"/>
</dbReference>
<feature type="domain" description="RUN" evidence="5">
    <location>
        <begin position="466"/>
        <end position="610"/>
    </location>
</feature>
<dbReference type="PANTHER" id="PTHR15591:SF11">
    <property type="entry name" value="AP-4 COMPLEX ACCESSORY SUBUNIT RUSC1"/>
    <property type="match status" value="1"/>
</dbReference>
<dbReference type="PROSITE" id="PS50826">
    <property type="entry name" value="RUN"/>
    <property type="match status" value="1"/>
</dbReference>
<feature type="region of interest" description="Disordered" evidence="3">
    <location>
        <begin position="262"/>
        <end position="328"/>
    </location>
</feature>
<evidence type="ECO:0000313" key="7">
    <source>
        <dbReference type="Proteomes" id="UP001221898"/>
    </source>
</evidence>
<feature type="compositionally biased region" description="Low complexity" evidence="3">
    <location>
        <begin position="793"/>
        <end position="804"/>
    </location>
</feature>
<feature type="compositionally biased region" description="Low complexity" evidence="3">
    <location>
        <begin position="30"/>
        <end position="51"/>
    </location>
</feature>
<dbReference type="SMART" id="SM00593">
    <property type="entry name" value="RUN"/>
    <property type="match status" value="1"/>
</dbReference>
<evidence type="ECO:0000256" key="2">
    <source>
        <dbReference type="PROSITE-ProRule" id="PRU00192"/>
    </source>
</evidence>
<feature type="compositionally biased region" description="Polar residues" evidence="3">
    <location>
        <begin position="620"/>
        <end position="639"/>
    </location>
</feature>
<dbReference type="PANTHER" id="PTHR15591">
    <property type="entry name" value="RUN AND SH3 DOMAIN CONTAINING"/>
    <property type="match status" value="1"/>
</dbReference>
<dbReference type="AlphaFoldDB" id="A0AAD7RH26"/>
<dbReference type="SUPFAM" id="SSF50044">
    <property type="entry name" value="SH3-domain"/>
    <property type="match status" value="1"/>
</dbReference>
<organism evidence="6 7">
    <name type="scientific">Aldrovandia affinis</name>
    <dbReference type="NCBI Taxonomy" id="143900"/>
    <lineage>
        <taxon>Eukaryota</taxon>
        <taxon>Metazoa</taxon>
        <taxon>Chordata</taxon>
        <taxon>Craniata</taxon>
        <taxon>Vertebrata</taxon>
        <taxon>Euteleostomi</taxon>
        <taxon>Actinopterygii</taxon>
        <taxon>Neopterygii</taxon>
        <taxon>Teleostei</taxon>
        <taxon>Notacanthiformes</taxon>
        <taxon>Halosauridae</taxon>
        <taxon>Aldrovandia</taxon>
    </lineage>
</organism>
<sequence length="936" mass="101708">MDNNEGDDEEEDDDEDDDTLVPSCRDCPPSLLELSLTSSTSSSSTSISSCSDFETDGPDAVSPSSKELAPEESPMTHSSPLTSVPQIIPLDSHPPPLPPLPLCSPDEGYPSARSSPSTDFREVKGSLVQECTRLDLLSLLDSMEELGKRDLFNQVVQVARWELEGDLELRDRLDHLQKLEQVNMQVKVAHMEKLQEARLDLGEGDLSDDLDEMASMNMDTQWKLYKGHEIRKLLVLAGLTQAELLKLSPELGVCVTGVLEDGDEETSETVRPVAPPGRVEDRENGEGKEMREGTEIMGNEWSEGEGKGLGIETVSGEDEPEGPGLPAPGADVSRLSSPLFPRSYTIPALAAPLYYPSLYPTPAIAPVKEPQVPMLTKQPQLCTLIRSVSFAGSVQRGEAWMADDVRGPLGGQGLSSSCLQEKRALLSAVSVAVEAILAQFSSSRTLVQKSFKIQKSQSGDSSINPSLGRLVLQCLCPALRGLLSDGLKPHQSDLIAGRRPNSPWGLVQASTRPGPSTQALCGLQCRVAELPQLKQNRHRFNAFLLGLLNIKLLDYWLSHLQSCDGVLTTYYHPTSFMRLTHTSCQPLFEELLLLLQPLSLLTFNLDLLFQHHHLDPASPGFSSANHSPETPSPANQDSSFRVLPRGFSLSSRPLASVSEQDFRDLDLAESTQKMSLTASANHIAGGVDGLASHSLSPATAANKGETSPQLLWLQDKEIVPPSVSSLSQQAGQAIQQGWGAVMRWGERLGQNLGSYYIPEAVTCEGDKPHSPPQDIWSDCSSNTLTQLDLVINQPQSNPPSESSPTVPWGLGRLFGASGGHRNPKTRTPPARRPSHWLSPGVSALTRVVSPIQYTVPGEISREPDSEGPGETEETGERARPLRSVRTLCNHMGTGEELSFQKGEELTVLEGVDSDWVRCRRGDKEGLVPIGYTSLIM</sequence>
<accession>A0AAD7RH26</accession>
<feature type="compositionally biased region" description="Basic and acidic residues" evidence="3">
    <location>
        <begin position="278"/>
        <end position="294"/>
    </location>
</feature>
<dbReference type="InterPro" id="IPR047343">
    <property type="entry name" value="RUSC1_2"/>
</dbReference>
<dbReference type="Proteomes" id="UP001221898">
    <property type="component" value="Unassembled WGS sequence"/>
</dbReference>
<comment type="caution">
    <text evidence="6">The sequence shown here is derived from an EMBL/GenBank/DDBJ whole genome shotgun (WGS) entry which is preliminary data.</text>
</comment>
<dbReference type="GO" id="GO:0031410">
    <property type="term" value="C:cytoplasmic vesicle"/>
    <property type="evidence" value="ECO:0007669"/>
    <property type="project" value="TreeGrafter"/>
</dbReference>
<evidence type="ECO:0008006" key="8">
    <source>
        <dbReference type="Google" id="ProtNLM"/>
    </source>
</evidence>